<dbReference type="Pfam" id="PF12833">
    <property type="entry name" value="HTH_18"/>
    <property type="match status" value="1"/>
</dbReference>
<keyword evidence="3" id="KW-0804">Transcription</keyword>
<sequence length="359" mass="41451">MQSEIEKAVLYVEENLTGNLSLSDVAQYCGYSPYYVSVLFHQAFGETLKSYIKKRRLTCAAEDIKNTQISIINIAIKYGYSSQEAFSRAFADMFGITPNKYRRTKSPIQVTYKKRTSIICGNEGNGVMNNIVRNLQVRIEEKYPVNILHVLNGLDMLKKFKKSRLINEKQTYVPFNEAMCWGETAIEIFSDSFIEKRVNSLKTTEAEYHRIVLEPLKPIFNKEFDIIVLWFGDDMFCQINLITILAYLEQIKYQGDVLFCMALERISGMFPDAFEIDINGYVNIYEAVLCEHKMPDSKVLPVTYQAIKMYLNYMEEESPILKYIRSNLGKENLMAELFALFPEYGLGDLQYQGIIDGNL</sequence>
<evidence type="ECO:0000313" key="6">
    <source>
        <dbReference type="Proteomes" id="UP000006346"/>
    </source>
</evidence>
<dbReference type="PROSITE" id="PS00041">
    <property type="entry name" value="HTH_ARAC_FAMILY_1"/>
    <property type="match status" value="1"/>
</dbReference>
<keyword evidence="2 5" id="KW-0238">DNA-binding</keyword>
<dbReference type="Gene3D" id="1.10.10.60">
    <property type="entry name" value="Homeodomain-like"/>
    <property type="match status" value="2"/>
</dbReference>
<evidence type="ECO:0000256" key="3">
    <source>
        <dbReference type="ARBA" id="ARBA00023163"/>
    </source>
</evidence>
<dbReference type="PATRIC" id="fig|768706.3.peg.2477"/>
<dbReference type="InterPro" id="IPR018060">
    <property type="entry name" value="HTH_AraC"/>
</dbReference>
<dbReference type="HOGENOM" id="CLU_789044_0_0_9"/>
<dbReference type="PRINTS" id="PR00032">
    <property type="entry name" value="HTHARAC"/>
</dbReference>
<protein>
    <submittedName>
        <fullName evidence="5">DNA-binding domain-containing protein, AraC-type</fullName>
    </submittedName>
</protein>
<evidence type="ECO:0000259" key="4">
    <source>
        <dbReference type="PROSITE" id="PS01124"/>
    </source>
</evidence>
<dbReference type="KEGG" id="dor:Desor_2465"/>
<feature type="domain" description="HTH araC/xylS-type" evidence="4">
    <location>
        <begin position="6"/>
        <end position="104"/>
    </location>
</feature>
<dbReference type="GO" id="GO:0043565">
    <property type="term" value="F:sequence-specific DNA binding"/>
    <property type="evidence" value="ECO:0007669"/>
    <property type="project" value="InterPro"/>
</dbReference>
<dbReference type="SUPFAM" id="SSF46689">
    <property type="entry name" value="Homeodomain-like"/>
    <property type="match status" value="2"/>
</dbReference>
<dbReference type="InterPro" id="IPR050959">
    <property type="entry name" value="MarA-like"/>
</dbReference>
<dbReference type="PANTHER" id="PTHR47504:SF6">
    <property type="entry name" value="ARAC-FAMILY TRANSCRIPTIONAL REGULATOR"/>
    <property type="match status" value="1"/>
</dbReference>
<dbReference type="PANTHER" id="PTHR47504">
    <property type="entry name" value="RIGHT ORIGIN-BINDING PROTEIN"/>
    <property type="match status" value="1"/>
</dbReference>
<dbReference type="GO" id="GO:0003700">
    <property type="term" value="F:DNA-binding transcription factor activity"/>
    <property type="evidence" value="ECO:0007669"/>
    <property type="project" value="InterPro"/>
</dbReference>
<evidence type="ECO:0000313" key="5">
    <source>
        <dbReference type="EMBL" id="AET68032.1"/>
    </source>
</evidence>
<dbReference type="InterPro" id="IPR018062">
    <property type="entry name" value="HTH_AraC-typ_CS"/>
</dbReference>
<dbReference type="Proteomes" id="UP000006346">
    <property type="component" value="Chromosome"/>
</dbReference>
<proteinExistence type="predicted"/>
<dbReference type="STRING" id="768706.Desor_2465"/>
<keyword evidence="6" id="KW-1185">Reference proteome</keyword>
<dbReference type="eggNOG" id="COG2207">
    <property type="taxonomic scope" value="Bacteria"/>
</dbReference>
<dbReference type="AlphaFoldDB" id="G7WGF5"/>
<dbReference type="InterPro" id="IPR020449">
    <property type="entry name" value="Tscrpt_reg_AraC-type_HTH"/>
</dbReference>
<organism evidence="5 6">
    <name type="scientific">Desulfosporosinus orientis (strain ATCC 19365 / DSM 765 / NCIMB 8382 / VKM B-1628 / Singapore I)</name>
    <name type="common">Desulfotomaculum orientis</name>
    <dbReference type="NCBI Taxonomy" id="768706"/>
    <lineage>
        <taxon>Bacteria</taxon>
        <taxon>Bacillati</taxon>
        <taxon>Bacillota</taxon>
        <taxon>Clostridia</taxon>
        <taxon>Eubacteriales</taxon>
        <taxon>Desulfitobacteriaceae</taxon>
        <taxon>Desulfosporosinus</taxon>
    </lineage>
</organism>
<gene>
    <name evidence="5" type="ordered locus">Desor_2465</name>
</gene>
<dbReference type="PROSITE" id="PS01124">
    <property type="entry name" value="HTH_ARAC_FAMILY_2"/>
    <property type="match status" value="1"/>
</dbReference>
<evidence type="ECO:0000256" key="1">
    <source>
        <dbReference type="ARBA" id="ARBA00023015"/>
    </source>
</evidence>
<name>G7WGF5_DESOD</name>
<reference evidence="6" key="1">
    <citation type="submission" date="2011-11" db="EMBL/GenBank/DDBJ databases">
        <title>Complete sequence of Desulfosporosinus orientis DSM 765.</title>
        <authorList>
            <person name="Lucas S."/>
            <person name="Han J."/>
            <person name="Lapidus A."/>
            <person name="Cheng J.-F."/>
            <person name="Goodwin L."/>
            <person name="Pitluck S."/>
            <person name="Peters L."/>
            <person name="Ovchinnikova G."/>
            <person name="Teshima H."/>
            <person name="Detter J.C."/>
            <person name="Han C."/>
            <person name="Tapia R."/>
            <person name="Land M."/>
            <person name="Hauser L."/>
            <person name="Kyrpides N."/>
            <person name="Ivanova N."/>
            <person name="Pagani I."/>
            <person name="Pester M."/>
            <person name="Spring S."/>
            <person name="Ollivier B."/>
            <person name="Rattei T."/>
            <person name="Klenk H.-P."/>
            <person name="Wagner M."/>
            <person name="Loy A."/>
            <person name="Woyke T."/>
        </authorList>
    </citation>
    <scope>NUCLEOTIDE SEQUENCE [LARGE SCALE GENOMIC DNA]</scope>
    <source>
        <strain evidence="6">ATCC 19365 / DSM 765 / NCIMB 8382 / VKM B-1628</strain>
    </source>
</reference>
<dbReference type="SMART" id="SM00342">
    <property type="entry name" value="HTH_ARAC"/>
    <property type="match status" value="1"/>
</dbReference>
<dbReference type="InterPro" id="IPR009057">
    <property type="entry name" value="Homeodomain-like_sf"/>
</dbReference>
<accession>G7WGF5</accession>
<evidence type="ECO:0000256" key="2">
    <source>
        <dbReference type="ARBA" id="ARBA00023125"/>
    </source>
</evidence>
<reference evidence="5 6" key="2">
    <citation type="journal article" date="2012" name="J. Bacteriol.">
        <title>Complete genome sequences of Desulfosporosinus orientis DSM765T, Desulfosporosinus youngiae DSM17734T, Desulfosporosinus meridiei DSM13257T, and Desulfosporosinus acidiphilus DSM22704T.</title>
        <authorList>
            <person name="Pester M."/>
            <person name="Brambilla E."/>
            <person name="Alazard D."/>
            <person name="Rattei T."/>
            <person name="Weinmaier T."/>
            <person name="Han J."/>
            <person name="Lucas S."/>
            <person name="Lapidus A."/>
            <person name="Cheng J.F."/>
            <person name="Goodwin L."/>
            <person name="Pitluck S."/>
            <person name="Peters L."/>
            <person name="Ovchinnikova G."/>
            <person name="Teshima H."/>
            <person name="Detter J.C."/>
            <person name="Han C.S."/>
            <person name="Tapia R."/>
            <person name="Land M.L."/>
            <person name="Hauser L."/>
            <person name="Kyrpides N.C."/>
            <person name="Ivanova N.N."/>
            <person name="Pagani I."/>
            <person name="Huntmann M."/>
            <person name="Wei C.L."/>
            <person name="Davenport K.W."/>
            <person name="Daligault H."/>
            <person name="Chain P.S."/>
            <person name="Chen A."/>
            <person name="Mavromatis K."/>
            <person name="Markowitz V."/>
            <person name="Szeto E."/>
            <person name="Mikhailova N."/>
            <person name="Pati A."/>
            <person name="Wagner M."/>
            <person name="Woyke T."/>
            <person name="Ollivier B."/>
            <person name="Klenk H.P."/>
            <person name="Spring S."/>
            <person name="Loy A."/>
        </authorList>
    </citation>
    <scope>NUCLEOTIDE SEQUENCE [LARGE SCALE GENOMIC DNA]</scope>
    <source>
        <strain evidence="6">ATCC 19365 / DSM 765 / NCIMB 8382 / VKM B-1628</strain>
    </source>
</reference>
<keyword evidence="1" id="KW-0805">Transcription regulation</keyword>
<dbReference type="EMBL" id="CP003108">
    <property type="protein sequence ID" value="AET68032.1"/>
    <property type="molecule type" value="Genomic_DNA"/>
</dbReference>